<evidence type="ECO:0000313" key="3">
    <source>
        <dbReference type="Proteomes" id="UP000324222"/>
    </source>
</evidence>
<reference evidence="2 3" key="1">
    <citation type="submission" date="2019-05" db="EMBL/GenBank/DDBJ databases">
        <title>Another draft genome of Portunus trituberculatus and its Hox gene families provides insights of decapod evolution.</title>
        <authorList>
            <person name="Jeong J.-H."/>
            <person name="Song I."/>
            <person name="Kim S."/>
            <person name="Choi T."/>
            <person name="Kim D."/>
            <person name="Ryu S."/>
            <person name="Kim W."/>
        </authorList>
    </citation>
    <scope>NUCLEOTIDE SEQUENCE [LARGE SCALE GENOMIC DNA]</scope>
    <source>
        <tissue evidence="2">Muscle</tissue>
    </source>
</reference>
<protein>
    <submittedName>
        <fullName evidence="2">Uncharacterized protein</fullName>
    </submittedName>
</protein>
<sequence length="100" mass="10758">MDLGVGLAATVSRCGSSSSSAVDVNVFGYSKREKRPRSDIRLVSEAVRRSVSQAMSLNSQLLPRQSISPPSSQPISQPNESGSQVRLLRSDTQEIILSVI</sequence>
<comment type="caution">
    <text evidence="2">The sequence shown here is derived from an EMBL/GenBank/DDBJ whole genome shotgun (WGS) entry which is preliminary data.</text>
</comment>
<accession>A0A5B7K7M9</accession>
<feature type="region of interest" description="Disordered" evidence="1">
    <location>
        <begin position="56"/>
        <end position="86"/>
    </location>
</feature>
<name>A0A5B7K7M9_PORTR</name>
<evidence type="ECO:0000256" key="1">
    <source>
        <dbReference type="SAM" id="MobiDB-lite"/>
    </source>
</evidence>
<gene>
    <name evidence="2" type="ORF">E2C01_096746</name>
</gene>
<organism evidence="2 3">
    <name type="scientific">Portunus trituberculatus</name>
    <name type="common">Swimming crab</name>
    <name type="synonym">Neptunus trituberculatus</name>
    <dbReference type="NCBI Taxonomy" id="210409"/>
    <lineage>
        <taxon>Eukaryota</taxon>
        <taxon>Metazoa</taxon>
        <taxon>Ecdysozoa</taxon>
        <taxon>Arthropoda</taxon>
        <taxon>Crustacea</taxon>
        <taxon>Multicrustacea</taxon>
        <taxon>Malacostraca</taxon>
        <taxon>Eumalacostraca</taxon>
        <taxon>Eucarida</taxon>
        <taxon>Decapoda</taxon>
        <taxon>Pleocyemata</taxon>
        <taxon>Brachyura</taxon>
        <taxon>Eubrachyura</taxon>
        <taxon>Portunoidea</taxon>
        <taxon>Portunidae</taxon>
        <taxon>Portuninae</taxon>
        <taxon>Portunus</taxon>
    </lineage>
</organism>
<feature type="compositionally biased region" description="Low complexity" evidence="1">
    <location>
        <begin position="59"/>
        <end position="78"/>
    </location>
</feature>
<dbReference type="AlphaFoldDB" id="A0A5B7K7M9"/>
<evidence type="ECO:0000313" key="2">
    <source>
        <dbReference type="EMBL" id="MPD01228.1"/>
    </source>
</evidence>
<dbReference type="Proteomes" id="UP000324222">
    <property type="component" value="Unassembled WGS sequence"/>
</dbReference>
<dbReference type="EMBL" id="VSRR010126247">
    <property type="protein sequence ID" value="MPD01228.1"/>
    <property type="molecule type" value="Genomic_DNA"/>
</dbReference>
<proteinExistence type="predicted"/>
<keyword evidence="3" id="KW-1185">Reference proteome</keyword>